<feature type="domain" description="RecX third three-helical" evidence="8">
    <location>
        <begin position="176"/>
        <end position="223"/>
    </location>
</feature>
<dbReference type="GO" id="GO:0005737">
    <property type="term" value="C:cytoplasm"/>
    <property type="evidence" value="ECO:0007669"/>
    <property type="project" value="UniProtKB-SubCell"/>
</dbReference>
<dbReference type="Proteomes" id="UP000541810">
    <property type="component" value="Unassembled WGS sequence"/>
</dbReference>
<dbReference type="Pfam" id="PF02631">
    <property type="entry name" value="RecX_HTH2"/>
    <property type="match status" value="1"/>
</dbReference>
<protein>
    <recommendedName>
        <fullName evidence="3 5">Regulatory protein RecX</fullName>
    </recommendedName>
</protein>
<dbReference type="GO" id="GO:0006282">
    <property type="term" value="P:regulation of DNA repair"/>
    <property type="evidence" value="ECO:0007669"/>
    <property type="project" value="UniProtKB-UniRule"/>
</dbReference>
<gene>
    <name evidence="5" type="primary">recX</name>
    <name evidence="9" type="ORF">HNQ40_000691</name>
</gene>
<reference evidence="9 10" key="1">
    <citation type="submission" date="2020-08" db="EMBL/GenBank/DDBJ databases">
        <title>Genomic Encyclopedia of Type Strains, Phase IV (KMG-IV): sequencing the most valuable type-strain genomes for metagenomic binning, comparative biology and taxonomic classification.</title>
        <authorList>
            <person name="Goeker M."/>
        </authorList>
    </citation>
    <scope>NUCLEOTIDE SEQUENCE [LARGE SCALE GENOMIC DNA]</scope>
    <source>
        <strain evidence="9 10">DSM 103725</strain>
    </source>
</reference>
<evidence type="ECO:0000256" key="1">
    <source>
        <dbReference type="ARBA" id="ARBA00004496"/>
    </source>
</evidence>
<evidence type="ECO:0000259" key="7">
    <source>
        <dbReference type="Pfam" id="PF02631"/>
    </source>
</evidence>
<comment type="similarity">
    <text evidence="2 5">Belongs to the RecX family.</text>
</comment>
<keyword evidence="4 5" id="KW-0963">Cytoplasm</keyword>
<name>A0A7X0H439_9BACT</name>
<dbReference type="AlphaFoldDB" id="A0A7X0H439"/>
<evidence type="ECO:0000313" key="10">
    <source>
        <dbReference type="Proteomes" id="UP000541810"/>
    </source>
</evidence>
<evidence type="ECO:0000256" key="2">
    <source>
        <dbReference type="ARBA" id="ARBA00009695"/>
    </source>
</evidence>
<feature type="domain" description="RecX second three-helical" evidence="7">
    <location>
        <begin position="127"/>
        <end position="166"/>
    </location>
</feature>
<dbReference type="PANTHER" id="PTHR33602">
    <property type="entry name" value="REGULATORY PROTEIN RECX FAMILY PROTEIN"/>
    <property type="match status" value="1"/>
</dbReference>
<comment type="caution">
    <text evidence="9">The sequence shown here is derived from an EMBL/GenBank/DDBJ whole genome shotgun (WGS) entry which is preliminary data.</text>
</comment>
<comment type="subcellular location">
    <subcellularLocation>
        <location evidence="1 5">Cytoplasm</location>
    </subcellularLocation>
</comment>
<evidence type="ECO:0000259" key="8">
    <source>
        <dbReference type="Pfam" id="PF21981"/>
    </source>
</evidence>
<dbReference type="InterPro" id="IPR053924">
    <property type="entry name" value="RecX_HTH_2nd"/>
</dbReference>
<evidence type="ECO:0000313" key="9">
    <source>
        <dbReference type="EMBL" id="MBB6428885.1"/>
    </source>
</evidence>
<dbReference type="HAMAP" id="MF_01114">
    <property type="entry name" value="RecX"/>
    <property type="match status" value="1"/>
</dbReference>
<accession>A0A7X0H439</accession>
<dbReference type="Gene3D" id="1.10.10.10">
    <property type="entry name" value="Winged helix-like DNA-binding domain superfamily/Winged helix DNA-binding domain"/>
    <property type="match status" value="3"/>
</dbReference>
<dbReference type="InterPro" id="IPR003783">
    <property type="entry name" value="Regulatory_RecX"/>
</dbReference>
<comment type="function">
    <text evidence="5">Modulates RecA activity.</text>
</comment>
<evidence type="ECO:0000256" key="3">
    <source>
        <dbReference type="ARBA" id="ARBA00018111"/>
    </source>
</evidence>
<organism evidence="9 10">
    <name type="scientific">Algisphaera agarilytica</name>
    <dbReference type="NCBI Taxonomy" id="1385975"/>
    <lineage>
        <taxon>Bacteria</taxon>
        <taxon>Pseudomonadati</taxon>
        <taxon>Planctomycetota</taxon>
        <taxon>Phycisphaerae</taxon>
        <taxon>Phycisphaerales</taxon>
        <taxon>Phycisphaeraceae</taxon>
        <taxon>Algisphaera</taxon>
    </lineage>
</organism>
<dbReference type="Pfam" id="PF21981">
    <property type="entry name" value="RecX_HTH3"/>
    <property type="match status" value="1"/>
</dbReference>
<sequence length="236" mass="26358">MDPGPRISALRPTNRDPLRSTVKVDGKAVGTLSQKLIDDLGLTIGSPYTPQLAEAVAEAVIYDKAFRAATRRLARRAMSTGMIRQKLRTPAQRKRDKDGKLREPTPPPPPHIIDQVIQRLDELGLVDDRAFGEALIRDFTRGKPAGPMLLKQKLYAKGLDRQLIDELVAEATDDPEEQADGATAFARKKFRSMQHLDRDAQKRRLYGQLARRGFAPDAIRTAMDAVLTDDPDEHFN</sequence>
<proteinExistence type="inferred from homology"/>
<feature type="region of interest" description="Disordered" evidence="6">
    <location>
        <begin position="79"/>
        <end position="113"/>
    </location>
</feature>
<dbReference type="InterPro" id="IPR036388">
    <property type="entry name" value="WH-like_DNA-bd_sf"/>
</dbReference>
<evidence type="ECO:0000256" key="4">
    <source>
        <dbReference type="ARBA" id="ARBA00022490"/>
    </source>
</evidence>
<dbReference type="EMBL" id="JACHGY010000001">
    <property type="protein sequence ID" value="MBB6428885.1"/>
    <property type="molecule type" value="Genomic_DNA"/>
</dbReference>
<dbReference type="InterPro" id="IPR053925">
    <property type="entry name" value="RecX_HTH_3rd"/>
</dbReference>
<evidence type="ECO:0000256" key="5">
    <source>
        <dbReference type="HAMAP-Rule" id="MF_01114"/>
    </source>
</evidence>
<feature type="compositionally biased region" description="Basic and acidic residues" evidence="6">
    <location>
        <begin position="93"/>
        <end position="103"/>
    </location>
</feature>
<dbReference type="PANTHER" id="PTHR33602:SF1">
    <property type="entry name" value="REGULATORY PROTEIN RECX FAMILY PROTEIN"/>
    <property type="match status" value="1"/>
</dbReference>
<keyword evidence="10" id="KW-1185">Reference proteome</keyword>
<evidence type="ECO:0000256" key="6">
    <source>
        <dbReference type="SAM" id="MobiDB-lite"/>
    </source>
</evidence>
<dbReference type="RefSeq" id="WP_184676422.1">
    <property type="nucleotide sequence ID" value="NZ_JACHGY010000001.1"/>
</dbReference>